<keyword evidence="5" id="KW-1185">Reference proteome</keyword>
<keyword evidence="1" id="KW-0472">Membrane</keyword>
<sequence>MKIDFIISALHGGGAERVMVLLAEYFSKKNHTVSLITFNDGEFYELNENITRVKLHHGKIKNHKIRSFINLLSYYKLKNNRPDYIISFLTLINLITIIVAKFYSINIIASEHINHLQQKSKLALFTKKYIYKYANYVTVLTSYDVNYYQKLKANVVVMPNPSTFSSFNEIGNIRNKTIIAIGNLDRYNHKGFDNLISIIAPIFSKHPDWTLKIIGAGDLGMTFLQSLVEKHNINSNVEFLGFKSNVSKYMQESEIFVLSSRFEGLPMVLIEAMSQGMACIAYDCVTGPSDIIKNNYNGLLIDDQDSTKMREGIISLINDENLRAKLKNNSTESIKKYDIENIYQQWLKLLKDG</sequence>
<evidence type="ECO:0000259" key="2">
    <source>
        <dbReference type="Pfam" id="PF00534"/>
    </source>
</evidence>
<keyword evidence="4" id="KW-0808">Transferase</keyword>
<dbReference type="AlphaFoldDB" id="E6X468"/>
<dbReference type="SUPFAM" id="SSF53756">
    <property type="entry name" value="UDP-Glycosyltransferase/glycogen phosphorylase"/>
    <property type="match status" value="1"/>
</dbReference>
<name>E6X468_CELAD</name>
<feature type="domain" description="Glycosyl transferase family 1" evidence="2">
    <location>
        <begin position="175"/>
        <end position="331"/>
    </location>
</feature>
<dbReference type="CDD" id="cd03820">
    <property type="entry name" value="GT4_AmsD-like"/>
    <property type="match status" value="1"/>
</dbReference>
<evidence type="ECO:0000259" key="3">
    <source>
        <dbReference type="Pfam" id="PF13439"/>
    </source>
</evidence>
<dbReference type="Pfam" id="PF13439">
    <property type="entry name" value="Glyco_transf_4"/>
    <property type="match status" value="1"/>
</dbReference>
<dbReference type="PANTHER" id="PTHR12526">
    <property type="entry name" value="GLYCOSYLTRANSFERASE"/>
    <property type="match status" value="1"/>
</dbReference>
<keyword evidence="1" id="KW-1133">Transmembrane helix</keyword>
<dbReference type="InterPro" id="IPR028098">
    <property type="entry name" value="Glyco_trans_4-like_N"/>
</dbReference>
<feature type="transmembrane region" description="Helical" evidence="1">
    <location>
        <begin position="84"/>
        <end position="103"/>
    </location>
</feature>
<dbReference type="EMBL" id="CP002453">
    <property type="protein sequence ID" value="ADV50410.1"/>
    <property type="molecule type" value="Genomic_DNA"/>
</dbReference>
<dbReference type="HOGENOM" id="CLU_009583_0_0_10"/>
<evidence type="ECO:0000313" key="4">
    <source>
        <dbReference type="EMBL" id="ADV50410.1"/>
    </source>
</evidence>
<evidence type="ECO:0000256" key="1">
    <source>
        <dbReference type="SAM" id="Phobius"/>
    </source>
</evidence>
<dbReference type="eggNOG" id="COG0438">
    <property type="taxonomic scope" value="Bacteria"/>
</dbReference>
<proteinExistence type="predicted"/>
<dbReference type="RefSeq" id="WP_013551873.1">
    <property type="nucleotide sequence ID" value="NC_014934.1"/>
</dbReference>
<dbReference type="Pfam" id="PF00534">
    <property type="entry name" value="Glycos_transf_1"/>
    <property type="match status" value="1"/>
</dbReference>
<organism evidence="4 5">
    <name type="scientific">Cellulophaga algicola (strain DSM 14237 / IC166 / ACAM 630)</name>
    <dbReference type="NCBI Taxonomy" id="688270"/>
    <lineage>
        <taxon>Bacteria</taxon>
        <taxon>Pseudomonadati</taxon>
        <taxon>Bacteroidota</taxon>
        <taxon>Flavobacteriia</taxon>
        <taxon>Flavobacteriales</taxon>
        <taxon>Flavobacteriaceae</taxon>
        <taxon>Cellulophaga</taxon>
    </lineage>
</organism>
<feature type="domain" description="Glycosyltransferase subfamily 4-like N-terminal" evidence="3">
    <location>
        <begin position="13"/>
        <end position="160"/>
    </location>
</feature>
<dbReference type="KEGG" id="cao:Celal_3136"/>
<dbReference type="STRING" id="688270.Celal_3136"/>
<dbReference type="GO" id="GO:0016757">
    <property type="term" value="F:glycosyltransferase activity"/>
    <property type="evidence" value="ECO:0007669"/>
    <property type="project" value="InterPro"/>
</dbReference>
<gene>
    <name evidence="4" type="ordered locus">Celal_3136</name>
</gene>
<evidence type="ECO:0000313" key="5">
    <source>
        <dbReference type="Proteomes" id="UP000008634"/>
    </source>
</evidence>
<reference evidence="4 5" key="1">
    <citation type="journal article" date="2010" name="Stand. Genomic Sci.">
        <title>Complete genome sequence of Cellulophaga algicola type strain (IC166).</title>
        <authorList>
            <person name="Abt B."/>
            <person name="Lu M."/>
            <person name="Misra M."/>
            <person name="Han C."/>
            <person name="Nolan M."/>
            <person name="Lucas S."/>
            <person name="Hammon N."/>
            <person name="Deshpande S."/>
            <person name="Cheng J.F."/>
            <person name="Tapia R."/>
            <person name="Goodwin L."/>
            <person name="Pitluck S."/>
            <person name="Liolios K."/>
            <person name="Pagani I."/>
            <person name="Ivanova N."/>
            <person name="Mavromatis K."/>
            <person name="Ovchinikova G."/>
            <person name="Pati A."/>
            <person name="Chen A."/>
            <person name="Palaniappan K."/>
            <person name="Land M."/>
            <person name="Hauser L."/>
            <person name="Chang Y.J."/>
            <person name="Jeffries C.D."/>
            <person name="Detter J.C."/>
            <person name="Brambilla E."/>
            <person name="Rohde M."/>
            <person name="Tindall B.J."/>
            <person name="Goker M."/>
            <person name="Woyke T."/>
            <person name="Bristow J."/>
            <person name="Eisen J.A."/>
            <person name="Markowitz V."/>
            <person name="Hugenholtz P."/>
            <person name="Kyrpides N.C."/>
            <person name="Klenk H.P."/>
            <person name="Lapidus A."/>
        </authorList>
    </citation>
    <scope>NUCLEOTIDE SEQUENCE [LARGE SCALE GENOMIC DNA]</scope>
    <source>
        <strain evidence="5">DSM 14237 / IC166 / ACAM 630</strain>
    </source>
</reference>
<dbReference type="OrthoDB" id="9811239at2"/>
<dbReference type="Gene3D" id="3.40.50.2000">
    <property type="entry name" value="Glycogen Phosphorylase B"/>
    <property type="match status" value="2"/>
</dbReference>
<accession>E6X468</accession>
<dbReference type="PANTHER" id="PTHR12526:SF630">
    <property type="entry name" value="GLYCOSYLTRANSFERASE"/>
    <property type="match status" value="1"/>
</dbReference>
<dbReference type="Proteomes" id="UP000008634">
    <property type="component" value="Chromosome"/>
</dbReference>
<dbReference type="InterPro" id="IPR001296">
    <property type="entry name" value="Glyco_trans_1"/>
</dbReference>
<protein>
    <submittedName>
        <fullName evidence="4">Glycosyl transferase group 1</fullName>
    </submittedName>
</protein>
<keyword evidence="1" id="KW-0812">Transmembrane</keyword>